<name>A0A7V2AZ68_RHOMR</name>
<dbReference type="InterPro" id="IPR015899">
    <property type="entry name" value="UDP-GalPyranose_mutase_C"/>
</dbReference>
<keyword evidence="5 7" id="KW-0413">Isomerase</keyword>
<comment type="similarity">
    <text evidence="2">Belongs to the UDP-galactopyranose/dTDP-fucopyranose mutase family.</text>
</comment>
<protein>
    <submittedName>
        <fullName evidence="7">UDP-galactopyranose mutase</fullName>
        <ecNumber evidence="7">5.4.99.9</ecNumber>
    </submittedName>
</protein>
<comment type="caution">
    <text evidence="7">The sequence shown here is derived from an EMBL/GenBank/DDBJ whole genome shotgun (WGS) entry which is preliminary data.</text>
</comment>
<dbReference type="AlphaFoldDB" id="A0A7V2AZ68"/>
<evidence type="ECO:0000256" key="5">
    <source>
        <dbReference type="ARBA" id="ARBA00023235"/>
    </source>
</evidence>
<evidence type="ECO:0000259" key="6">
    <source>
        <dbReference type="Pfam" id="PF03275"/>
    </source>
</evidence>
<sequence length="379" mass="44711">MHVDYLIIGAGFTGAVLAERIAKELDKRVLVVDRRRHIGGNAYDYYDEHGVLVHKYGPHIFHTNSKKVWDYLSQFTEWRPYYHRVRAVVEGIEVPVPFNLNSVRLLFPPRLAERLEEKLVQAFGYGARVPILRLREVEDAELRFLADYVYKYVFEGYTLKQWGLRPEELDPSVTGRVPVLVSRDDRYFQDTYQAMPKHGYTALFQRMLSHPNIKVLLGADWKEIESGVKFDRLIFTGPIDEFFGYIHGRLPYRSLRFEFLHYAMAQYQSVGQMNYPNEQSFTRITEFKHLTGQEHLGTTVAVEYPQDYVPGENEPYYPVPREENRERYTLYTKEATKLKTVLFVGRLADYRYYNMDQVVARALKLFEEVVYDWTVSYSK</sequence>
<evidence type="ECO:0000313" key="7">
    <source>
        <dbReference type="EMBL" id="HER95343.1"/>
    </source>
</evidence>
<evidence type="ECO:0000256" key="1">
    <source>
        <dbReference type="ARBA" id="ARBA00001974"/>
    </source>
</evidence>
<dbReference type="PANTHER" id="PTHR21197">
    <property type="entry name" value="UDP-GALACTOPYRANOSE MUTASE"/>
    <property type="match status" value="1"/>
</dbReference>
<keyword evidence="3" id="KW-0285">Flavoprotein</keyword>
<dbReference type="Pfam" id="PF13450">
    <property type="entry name" value="NAD_binding_8"/>
    <property type="match status" value="1"/>
</dbReference>
<dbReference type="SUPFAM" id="SSF54373">
    <property type="entry name" value="FAD-linked reductases, C-terminal domain"/>
    <property type="match status" value="1"/>
</dbReference>
<dbReference type="Pfam" id="PF03275">
    <property type="entry name" value="GLF"/>
    <property type="match status" value="1"/>
</dbReference>
<gene>
    <name evidence="7" type="primary">glf</name>
    <name evidence="7" type="ORF">ENO59_02325</name>
</gene>
<dbReference type="EC" id="5.4.99.9" evidence="7"/>
<organism evidence="7">
    <name type="scientific">Rhodothermus marinus</name>
    <name type="common">Rhodothermus obamensis</name>
    <dbReference type="NCBI Taxonomy" id="29549"/>
    <lineage>
        <taxon>Bacteria</taxon>
        <taxon>Pseudomonadati</taxon>
        <taxon>Rhodothermota</taxon>
        <taxon>Rhodothermia</taxon>
        <taxon>Rhodothermales</taxon>
        <taxon>Rhodothermaceae</taxon>
        <taxon>Rhodothermus</taxon>
    </lineage>
</organism>
<dbReference type="SUPFAM" id="SSF51971">
    <property type="entry name" value="Nucleotide-binding domain"/>
    <property type="match status" value="1"/>
</dbReference>
<dbReference type="EMBL" id="DSGB01000003">
    <property type="protein sequence ID" value="HER95343.1"/>
    <property type="molecule type" value="Genomic_DNA"/>
</dbReference>
<comment type="cofactor">
    <cofactor evidence="1">
        <name>FAD</name>
        <dbReference type="ChEBI" id="CHEBI:57692"/>
    </cofactor>
</comment>
<dbReference type="InterPro" id="IPR004379">
    <property type="entry name" value="UDP-GALP_mutase"/>
</dbReference>
<evidence type="ECO:0000256" key="4">
    <source>
        <dbReference type="ARBA" id="ARBA00022827"/>
    </source>
</evidence>
<accession>A0A7V2AZ68</accession>
<dbReference type="GO" id="GO:0005829">
    <property type="term" value="C:cytosol"/>
    <property type="evidence" value="ECO:0007669"/>
    <property type="project" value="TreeGrafter"/>
</dbReference>
<dbReference type="GO" id="GO:0008767">
    <property type="term" value="F:UDP-galactopyranose mutase activity"/>
    <property type="evidence" value="ECO:0007669"/>
    <property type="project" value="UniProtKB-EC"/>
</dbReference>
<dbReference type="GO" id="GO:0050660">
    <property type="term" value="F:flavin adenine dinucleotide binding"/>
    <property type="evidence" value="ECO:0007669"/>
    <property type="project" value="TreeGrafter"/>
</dbReference>
<dbReference type="Gene3D" id="3.40.50.720">
    <property type="entry name" value="NAD(P)-binding Rossmann-like Domain"/>
    <property type="match status" value="3"/>
</dbReference>
<dbReference type="NCBIfam" id="TIGR00031">
    <property type="entry name" value="UDP-GALP_mutase"/>
    <property type="match status" value="1"/>
</dbReference>
<feature type="domain" description="UDP-galactopyranose mutase C-terminal" evidence="6">
    <location>
        <begin position="153"/>
        <end position="352"/>
    </location>
</feature>
<dbReference type="PANTHER" id="PTHR21197:SF0">
    <property type="entry name" value="UDP-GALACTOPYRANOSE MUTASE"/>
    <property type="match status" value="1"/>
</dbReference>
<evidence type="ECO:0000256" key="2">
    <source>
        <dbReference type="ARBA" id="ARBA00009321"/>
    </source>
</evidence>
<reference evidence="7" key="1">
    <citation type="journal article" date="2020" name="mSystems">
        <title>Genome- and Community-Level Interaction Insights into Carbon Utilization and Element Cycling Functions of Hydrothermarchaeota in Hydrothermal Sediment.</title>
        <authorList>
            <person name="Zhou Z."/>
            <person name="Liu Y."/>
            <person name="Xu W."/>
            <person name="Pan J."/>
            <person name="Luo Z.H."/>
            <person name="Li M."/>
        </authorList>
    </citation>
    <scope>NUCLEOTIDE SEQUENCE [LARGE SCALE GENOMIC DNA]</scope>
    <source>
        <strain evidence="7">SpSt-143</strain>
    </source>
</reference>
<keyword evidence="4" id="KW-0274">FAD</keyword>
<proteinExistence type="inferred from homology"/>
<evidence type="ECO:0000256" key="3">
    <source>
        <dbReference type="ARBA" id="ARBA00022630"/>
    </source>
</evidence>